<organism evidence="1 2">
    <name type="scientific">Tanacetum coccineum</name>
    <dbReference type="NCBI Taxonomy" id="301880"/>
    <lineage>
        <taxon>Eukaryota</taxon>
        <taxon>Viridiplantae</taxon>
        <taxon>Streptophyta</taxon>
        <taxon>Embryophyta</taxon>
        <taxon>Tracheophyta</taxon>
        <taxon>Spermatophyta</taxon>
        <taxon>Magnoliopsida</taxon>
        <taxon>eudicotyledons</taxon>
        <taxon>Gunneridae</taxon>
        <taxon>Pentapetalae</taxon>
        <taxon>asterids</taxon>
        <taxon>campanulids</taxon>
        <taxon>Asterales</taxon>
        <taxon>Asteraceae</taxon>
        <taxon>Asteroideae</taxon>
        <taxon>Anthemideae</taxon>
        <taxon>Anthemidinae</taxon>
        <taxon>Tanacetum</taxon>
    </lineage>
</organism>
<proteinExistence type="predicted"/>
<comment type="caution">
    <text evidence="1">The sequence shown here is derived from an EMBL/GenBank/DDBJ whole genome shotgun (WGS) entry which is preliminary data.</text>
</comment>
<evidence type="ECO:0000313" key="1">
    <source>
        <dbReference type="EMBL" id="GJT93104.1"/>
    </source>
</evidence>
<evidence type="ECO:0000313" key="2">
    <source>
        <dbReference type="Proteomes" id="UP001151760"/>
    </source>
</evidence>
<protein>
    <submittedName>
        <fullName evidence="1">Uncharacterized protein</fullName>
    </submittedName>
</protein>
<dbReference type="Proteomes" id="UP001151760">
    <property type="component" value="Unassembled WGS sequence"/>
</dbReference>
<reference evidence="1" key="1">
    <citation type="journal article" date="2022" name="Int. J. Mol. Sci.">
        <title>Draft Genome of Tanacetum Coccineum: Genomic Comparison of Closely Related Tanacetum-Family Plants.</title>
        <authorList>
            <person name="Yamashiro T."/>
            <person name="Shiraishi A."/>
            <person name="Nakayama K."/>
            <person name="Satake H."/>
        </authorList>
    </citation>
    <scope>NUCLEOTIDE SEQUENCE</scope>
</reference>
<gene>
    <name evidence="1" type="ORF">Tco_1081949</name>
</gene>
<name>A0ABQ5I0A3_9ASTR</name>
<dbReference type="EMBL" id="BQNB010020172">
    <property type="protein sequence ID" value="GJT93104.1"/>
    <property type="molecule type" value="Genomic_DNA"/>
</dbReference>
<sequence length="176" mass="20106">MTAVNKLYFKAEKELFLILTGIGDEIYSTVDASKHSKRRCGQPLKMENTWSLITPGFTKLMNELDKEHLQVHQCKRLVQFLQQLLPDMIRPDSANPLALLRLLNHIQITLAGTYLKIKAPSYMQSSFQDDQVQLSDKKAKRSPKPVTLNLVRFFRDSDLNSSRGIRICTNELGTPC</sequence>
<keyword evidence="2" id="KW-1185">Reference proteome</keyword>
<accession>A0ABQ5I0A3</accession>
<reference evidence="1" key="2">
    <citation type="submission" date="2022-01" db="EMBL/GenBank/DDBJ databases">
        <authorList>
            <person name="Yamashiro T."/>
            <person name="Shiraishi A."/>
            <person name="Satake H."/>
            <person name="Nakayama K."/>
        </authorList>
    </citation>
    <scope>NUCLEOTIDE SEQUENCE</scope>
</reference>